<dbReference type="CDD" id="cd06225">
    <property type="entry name" value="HAMP"/>
    <property type="match status" value="1"/>
</dbReference>
<sequence>MSDVGLTPLGRKIAAAILGTTLLALILGFLLNLGPTVYGFRQAAAERASAQAELLAASLAASVDFDDPAAAAESLATLSLVRDVAGAAVYVGTSATPFAAYGVSPARVDVSSLTVSSGFSDMVIASPVPAGAKGSVLVLAISLEEQWKILKDYLLVGTVLFPVIFFFSYRMAWRFRRKLGDPLAELTSVVREISGKKDYSRRVDYEGDDEIGVLVSEFNAMLRRVELRDDQLNRHKEILEATVDERTLELRRNQLELLRNNRLLLSEIKKRAKAEMIREEVERINRHDLKSGLSLVIGYPEILLNEGGLTPGQQKNIRRIRAAGYRMLDMISNQLDIFKMEKGIYTLSTSRVDLIEIVCGLEEEFAPLLEKGGVELGIDLDGREVVGDEFFPVTGEAALLRTMLRNLMQNAIEASRPGDLVTVSFESVGDGRVHVTNPVAVPAEIRRRFFDKYVTRGKENGTGLGTYFAALVAKTHGADIALRTGDDMGTLISIRFKKTVPADVSEAVEDGAS</sequence>
<dbReference type="Pfam" id="PF00672">
    <property type="entry name" value="HAMP"/>
    <property type="match status" value="1"/>
</dbReference>
<evidence type="ECO:0000313" key="18">
    <source>
        <dbReference type="Proteomes" id="UP000428328"/>
    </source>
</evidence>
<keyword evidence="9" id="KW-0418">Kinase</keyword>
<protein>
    <recommendedName>
        <fullName evidence="3">histidine kinase</fullName>
        <ecNumber evidence="3">2.7.13.3</ecNumber>
    </recommendedName>
</protein>
<dbReference type="InterPro" id="IPR050398">
    <property type="entry name" value="HssS/ArlS-like"/>
</dbReference>
<dbReference type="SUPFAM" id="SSF47384">
    <property type="entry name" value="Homodimeric domain of signal transducing histidine kinase"/>
    <property type="match status" value="1"/>
</dbReference>
<proteinExistence type="predicted"/>
<dbReference type="SMART" id="SM00387">
    <property type="entry name" value="HATPase_c"/>
    <property type="match status" value="1"/>
</dbReference>
<dbReference type="RefSeq" id="WP_158946787.1">
    <property type="nucleotide sequence ID" value="NZ_CP046400.1"/>
</dbReference>
<dbReference type="InterPro" id="IPR003660">
    <property type="entry name" value="HAMP_dom"/>
</dbReference>
<keyword evidence="4" id="KW-1003">Cell membrane</keyword>
<dbReference type="PANTHER" id="PTHR45528:SF1">
    <property type="entry name" value="SENSOR HISTIDINE KINASE CPXA"/>
    <property type="match status" value="1"/>
</dbReference>
<evidence type="ECO:0000256" key="9">
    <source>
        <dbReference type="ARBA" id="ARBA00022777"/>
    </source>
</evidence>
<evidence type="ECO:0000256" key="3">
    <source>
        <dbReference type="ARBA" id="ARBA00012438"/>
    </source>
</evidence>
<dbReference type="Proteomes" id="UP000428328">
    <property type="component" value="Chromosome"/>
</dbReference>
<evidence type="ECO:0000256" key="5">
    <source>
        <dbReference type="ARBA" id="ARBA00022553"/>
    </source>
</evidence>
<evidence type="ECO:0000256" key="7">
    <source>
        <dbReference type="ARBA" id="ARBA00022692"/>
    </source>
</evidence>
<keyword evidence="10" id="KW-0067">ATP-binding</keyword>
<evidence type="ECO:0000256" key="6">
    <source>
        <dbReference type="ARBA" id="ARBA00022679"/>
    </source>
</evidence>
<dbReference type="PROSITE" id="PS50885">
    <property type="entry name" value="HAMP"/>
    <property type="match status" value="1"/>
</dbReference>
<dbReference type="PROSITE" id="PS50109">
    <property type="entry name" value="HIS_KIN"/>
    <property type="match status" value="1"/>
</dbReference>
<evidence type="ECO:0000259" key="16">
    <source>
        <dbReference type="PROSITE" id="PS50885"/>
    </source>
</evidence>
<dbReference type="GO" id="GO:0005524">
    <property type="term" value="F:ATP binding"/>
    <property type="evidence" value="ECO:0007669"/>
    <property type="project" value="UniProtKB-KW"/>
</dbReference>
<dbReference type="Pfam" id="PF02518">
    <property type="entry name" value="HATPase_c"/>
    <property type="match status" value="1"/>
</dbReference>
<dbReference type="InterPro" id="IPR003661">
    <property type="entry name" value="HisK_dim/P_dom"/>
</dbReference>
<evidence type="ECO:0000256" key="13">
    <source>
        <dbReference type="ARBA" id="ARBA00023136"/>
    </source>
</evidence>
<feature type="domain" description="Histidine kinase" evidence="15">
    <location>
        <begin position="284"/>
        <end position="500"/>
    </location>
</feature>
<feature type="domain" description="HAMP" evidence="16">
    <location>
        <begin position="177"/>
        <end position="230"/>
    </location>
</feature>
<keyword evidence="11 14" id="KW-1133">Transmembrane helix</keyword>
<comment type="catalytic activity">
    <reaction evidence="1">
        <text>ATP + protein L-histidine = ADP + protein N-phospho-L-histidine.</text>
        <dbReference type="EC" id="2.7.13.3"/>
    </reaction>
</comment>
<dbReference type="SMART" id="SM00388">
    <property type="entry name" value="HisKA"/>
    <property type="match status" value="1"/>
</dbReference>
<dbReference type="Gene3D" id="1.10.287.130">
    <property type="match status" value="1"/>
</dbReference>
<keyword evidence="6" id="KW-0808">Transferase</keyword>
<dbReference type="SMART" id="SM00304">
    <property type="entry name" value="HAMP"/>
    <property type="match status" value="1"/>
</dbReference>
<name>A0A6I6JBU8_9BACT</name>
<evidence type="ECO:0000256" key="11">
    <source>
        <dbReference type="ARBA" id="ARBA00022989"/>
    </source>
</evidence>
<accession>A0A6I6JBU8</accession>
<feature type="transmembrane region" description="Helical" evidence="14">
    <location>
        <begin position="153"/>
        <end position="169"/>
    </location>
</feature>
<keyword evidence="7 14" id="KW-0812">Transmembrane</keyword>
<comment type="subcellular location">
    <subcellularLocation>
        <location evidence="2">Cell membrane</location>
        <topology evidence="2">Multi-pass membrane protein</topology>
    </subcellularLocation>
</comment>
<evidence type="ECO:0000256" key="2">
    <source>
        <dbReference type="ARBA" id="ARBA00004651"/>
    </source>
</evidence>
<evidence type="ECO:0000256" key="14">
    <source>
        <dbReference type="SAM" id="Phobius"/>
    </source>
</evidence>
<evidence type="ECO:0000259" key="15">
    <source>
        <dbReference type="PROSITE" id="PS50109"/>
    </source>
</evidence>
<dbReference type="InterPro" id="IPR005467">
    <property type="entry name" value="His_kinase_dom"/>
</dbReference>
<gene>
    <name evidence="17" type="ORF">GM415_05325</name>
</gene>
<reference evidence="17 18" key="1">
    <citation type="submission" date="2019-11" db="EMBL/GenBank/DDBJ databases">
        <authorList>
            <person name="Zheng R.K."/>
            <person name="Sun C.M."/>
        </authorList>
    </citation>
    <scope>NUCLEOTIDE SEQUENCE [LARGE SCALE GENOMIC DNA]</scope>
    <source>
        <strain evidence="17 18">SRB007</strain>
    </source>
</reference>
<keyword evidence="12" id="KW-0902">Two-component regulatory system</keyword>
<dbReference type="InterPro" id="IPR033417">
    <property type="entry name" value="CHASE8"/>
</dbReference>
<keyword evidence="18" id="KW-1185">Reference proteome</keyword>
<dbReference type="EMBL" id="CP046400">
    <property type="protein sequence ID" value="QGY39561.1"/>
    <property type="molecule type" value="Genomic_DNA"/>
</dbReference>
<dbReference type="EC" id="2.7.13.3" evidence="3"/>
<keyword evidence="8" id="KW-0547">Nucleotide-binding</keyword>
<keyword evidence="5" id="KW-0597">Phosphoprotein</keyword>
<dbReference type="KEGG" id="psel:GM415_05325"/>
<dbReference type="AlphaFoldDB" id="A0A6I6JBU8"/>
<keyword evidence="13 14" id="KW-0472">Membrane</keyword>
<evidence type="ECO:0000256" key="4">
    <source>
        <dbReference type="ARBA" id="ARBA00022475"/>
    </source>
</evidence>
<dbReference type="Gene3D" id="3.30.565.10">
    <property type="entry name" value="Histidine kinase-like ATPase, C-terminal domain"/>
    <property type="match status" value="1"/>
</dbReference>
<evidence type="ECO:0000256" key="1">
    <source>
        <dbReference type="ARBA" id="ARBA00000085"/>
    </source>
</evidence>
<dbReference type="PANTHER" id="PTHR45528">
    <property type="entry name" value="SENSOR HISTIDINE KINASE CPXA"/>
    <property type="match status" value="1"/>
</dbReference>
<evidence type="ECO:0000256" key="10">
    <source>
        <dbReference type="ARBA" id="ARBA00022840"/>
    </source>
</evidence>
<evidence type="ECO:0000256" key="12">
    <source>
        <dbReference type="ARBA" id="ARBA00023012"/>
    </source>
</evidence>
<evidence type="ECO:0000313" key="17">
    <source>
        <dbReference type="EMBL" id="QGY39561.1"/>
    </source>
</evidence>
<dbReference type="CDD" id="cd00082">
    <property type="entry name" value="HisKA"/>
    <property type="match status" value="1"/>
</dbReference>
<dbReference type="SUPFAM" id="SSF55874">
    <property type="entry name" value="ATPase domain of HSP90 chaperone/DNA topoisomerase II/histidine kinase"/>
    <property type="match status" value="1"/>
</dbReference>
<dbReference type="Gene3D" id="6.10.340.10">
    <property type="match status" value="1"/>
</dbReference>
<dbReference type="GO" id="GO:0005886">
    <property type="term" value="C:plasma membrane"/>
    <property type="evidence" value="ECO:0007669"/>
    <property type="project" value="UniProtKB-SubCell"/>
</dbReference>
<dbReference type="InterPro" id="IPR036097">
    <property type="entry name" value="HisK_dim/P_sf"/>
</dbReference>
<dbReference type="Pfam" id="PF17152">
    <property type="entry name" value="CHASE8"/>
    <property type="match status" value="1"/>
</dbReference>
<feature type="transmembrane region" description="Helical" evidence="14">
    <location>
        <begin position="12"/>
        <end position="31"/>
    </location>
</feature>
<dbReference type="InterPro" id="IPR003594">
    <property type="entry name" value="HATPase_dom"/>
</dbReference>
<evidence type="ECO:0000256" key="8">
    <source>
        <dbReference type="ARBA" id="ARBA00022741"/>
    </source>
</evidence>
<dbReference type="SUPFAM" id="SSF158472">
    <property type="entry name" value="HAMP domain-like"/>
    <property type="match status" value="1"/>
</dbReference>
<organism evidence="17 18">
    <name type="scientific">Pseudodesulfovibrio cashew</name>
    <dbReference type="NCBI Taxonomy" id="2678688"/>
    <lineage>
        <taxon>Bacteria</taxon>
        <taxon>Pseudomonadati</taxon>
        <taxon>Thermodesulfobacteriota</taxon>
        <taxon>Desulfovibrionia</taxon>
        <taxon>Desulfovibrionales</taxon>
        <taxon>Desulfovibrionaceae</taxon>
    </lineage>
</organism>
<dbReference type="GO" id="GO:0000155">
    <property type="term" value="F:phosphorelay sensor kinase activity"/>
    <property type="evidence" value="ECO:0007669"/>
    <property type="project" value="InterPro"/>
</dbReference>
<dbReference type="InterPro" id="IPR036890">
    <property type="entry name" value="HATPase_C_sf"/>
</dbReference>